<dbReference type="SUPFAM" id="SSF52980">
    <property type="entry name" value="Restriction endonuclease-like"/>
    <property type="match status" value="1"/>
</dbReference>
<evidence type="ECO:0000313" key="4">
    <source>
        <dbReference type="Proteomes" id="UP001259803"/>
    </source>
</evidence>
<name>A0ABU2ZGM7_9SPHN</name>
<keyword evidence="4" id="KW-1185">Reference proteome</keyword>
<organism evidence="3 4">
    <name type="scientific">Croceicoccus esteveae</name>
    <dbReference type="NCBI Taxonomy" id="3075597"/>
    <lineage>
        <taxon>Bacteria</taxon>
        <taxon>Pseudomonadati</taxon>
        <taxon>Pseudomonadota</taxon>
        <taxon>Alphaproteobacteria</taxon>
        <taxon>Sphingomonadales</taxon>
        <taxon>Erythrobacteraceae</taxon>
        <taxon>Croceicoccus</taxon>
    </lineage>
</organism>
<comment type="similarity">
    <text evidence="1 2">Belongs to the UPF0102 family.</text>
</comment>
<dbReference type="PANTHER" id="PTHR34039">
    <property type="entry name" value="UPF0102 PROTEIN YRAN"/>
    <property type="match status" value="1"/>
</dbReference>
<dbReference type="InterPro" id="IPR011335">
    <property type="entry name" value="Restrct_endonuc-II-like"/>
</dbReference>
<evidence type="ECO:0000313" key="3">
    <source>
        <dbReference type="EMBL" id="MDT0575550.1"/>
    </source>
</evidence>
<comment type="caution">
    <text evidence="3">The sequence shown here is derived from an EMBL/GenBank/DDBJ whole genome shotgun (WGS) entry which is preliminary data.</text>
</comment>
<dbReference type="Gene3D" id="3.40.1350.10">
    <property type="match status" value="1"/>
</dbReference>
<dbReference type="EMBL" id="JAVRHS010000002">
    <property type="protein sequence ID" value="MDT0575550.1"/>
    <property type="molecule type" value="Genomic_DNA"/>
</dbReference>
<gene>
    <name evidence="3" type="ORF">RM533_05070</name>
</gene>
<dbReference type="PANTHER" id="PTHR34039:SF1">
    <property type="entry name" value="UPF0102 PROTEIN YRAN"/>
    <property type="match status" value="1"/>
</dbReference>
<dbReference type="InterPro" id="IPR011856">
    <property type="entry name" value="tRNA_endonuc-like_dom_sf"/>
</dbReference>
<dbReference type="Proteomes" id="UP001259803">
    <property type="component" value="Unassembled WGS sequence"/>
</dbReference>
<evidence type="ECO:0000256" key="2">
    <source>
        <dbReference type="HAMAP-Rule" id="MF_00048"/>
    </source>
</evidence>
<protein>
    <recommendedName>
        <fullName evidence="2">UPF0102 protein RM533_05070</fullName>
    </recommendedName>
</protein>
<sequence>MRRQRSEREGRHGEDAAARHLEADGWQILARRVRNKAGEIDIVARRAGMVAFVEVKWRAAVADLDLAIDSRRLGRVAAAAEAEMHRFMNAGDDCRIDVILLAPGQRPRHLENVGQF</sequence>
<dbReference type="HAMAP" id="MF_00048">
    <property type="entry name" value="UPF0102"/>
    <property type="match status" value="1"/>
</dbReference>
<dbReference type="Pfam" id="PF02021">
    <property type="entry name" value="UPF0102"/>
    <property type="match status" value="1"/>
</dbReference>
<proteinExistence type="inferred from homology"/>
<reference evidence="3 4" key="1">
    <citation type="submission" date="2023-09" db="EMBL/GenBank/DDBJ databases">
        <authorList>
            <person name="Rey-Velasco X."/>
        </authorList>
    </citation>
    <scope>NUCLEOTIDE SEQUENCE [LARGE SCALE GENOMIC DNA]</scope>
    <source>
        <strain evidence="3 4">F390</strain>
    </source>
</reference>
<accession>A0ABU2ZGM7</accession>
<dbReference type="InterPro" id="IPR003509">
    <property type="entry name" value="UPF0102_YraN-like"/>
</dbReference>
<dbReference type="RefSeq" id="WP_311340104.1">
    <property type="nucleotide sequence ID" value="NZ_JAVRHS010000002.1"/>
</dbReference>
<evidence type="ECO:0000256" key="1">
    <source>
        <dbReference type="ARBA" id="ARBA00006738"/>
    </source>
</evidence>